<evidence type="ECO:0000313" key="5">
    <source>
        <dbReference type="Proteomes" id="UP000462055"/>
    </source>
</evidence>
<evidence type="ECO:0000256" key="1">
    <source>
        <dbReference type="SAM" id="MobiDB-lite"/>
    </source>
</evidence>
<reference evidence="4" key="1">
    <citation type="submission" date="2019-12" db="EMBL/GenBank/DDBJ databases">
        <title>Actinomadura physcomitrii sp. nov., a novel actinomycete isolated from moss [Physcomitrium sphaericum (Ludw) Fuernr].</title>
        <authorList>
            <person name="Zhuang X."/>
        </authorList>
    </citation>
    <scope>NUCLEOTIDE SEQUENCE [LARGE SCALE GENOMIC DNA]</scope>
    <source>
        <strain evidence="4">LD22</strain>
    </source>
</reference>
<dbReference type="Pfam" id="PF09972">
    <property type="entry name" value="DUF2207"/>
    <property type="match status" value="1"/>
</dbReference>
<evidence type="ECO:0000256" key="2">
    <source>
        <dbReference type="SAM" id="Phobius"/>
    </source>
</evidence>
<dbReference type="Proteomes" id="UP000462055">
    <property type="component" value="Unassembled WGS sequence"/>
</dbReference>
<keyword evidence="2" id="KW-1133">Transmembrane helix</keyword>
<organism evidence="4 5">
    <name type="scientific">Actinomadura physcomitrii</name>
    <dbReference type="NCBI Taxonomy" id="2650748"/>
    <lineage>
        <taxon>Bacteria</taxon>
        <taxon>Bacillati</taxon>
        <taxon>Actinomycetota</taxon>
        <taxon>Actinomycetes</taxon>
        <taxon>Streptosporangiales</taxon>
        <taxon>Thermomonosporaceae</taxon>
        <taxon>Actinomadura</taxon>
    </lineage>
</organism>
<feature type="compositionally biased region" description="Basic and acidic residues" evidence="1">
    <location>
        <begin position="31"/>
        <end position="42"/>
    </location>
</feature>
<feature type="domain" description="DUF2207" evidence="3">
    <location>
        <begin position="114"/>
        <end position="292"/>
    </location>
</feature>
<feature type="region of interest" description="Disordered" evidence="1">
    <location>
        <begin position="26"/>
        <end position="79"/>
    </location>
</feature>
<dbReference type="EMBL" id="WBMS02000045">
    <property type="protein sequence ID" value="MWA06080.1"/>
    <property type="molecule type" value="Genomic_DNA"/>
</dbReference>
<name>A0A6I4MMA7_9ACTN</name>
<gene>
    <name evidence="4" type="ORF">F8568_038175</name>
</gene>
<evidence type="ECO:0000313" key="4">
    <source>
        <dbReference type="EMBL" id="MWA06080.1"/>
    </source>
</evidence>
<comment type="caution">
    <text evidence="4">The sequence shown here is derived from an EMBL/GenBank/DDBJ whole genome shotgun (WGS) entry which is preliminary data.</text>
</comment>
<dbReference type="InterPro" id="IPR018702">
    <property type="entry name" value="DUF2207"/>
</dbReference>
<feature type="transmembrane region" description="Helical" evidence="2">
    <location>
        <begin position="88"/>
        <end position="108"/>
    </location>
</feature>
<dbReference type="AlphaFoldDB" id="A0A6I4MMA7"/>
<protein>
    <submittedName>
        <fullName evidence="4">DUF2207 domain-containing protein</fullName>
    </submittedName>
</protein>
<accession>A0A6I4MMA7</accession>
<keyword evidence="5" id="KW-1185">Reference proteome</keyword>
<sequence length="407" mass="43075">MLMNHGLAAANVAATSRSTLRFSYPAAGGGRKIDKSEPERLPPRPTVRTRYAPGPELRGGSRSGGFCRHGAGGGESIRGMRGRVRGPVIAAGVVLVTVVFLLPAAAAAPGPRESIPTYDVVLTLGRDGVVHVRETITYDFDRGGEHGIVRRVPFRRANRLYDVRDVSAGSSTGAPARARTMRLLNDLQITVGDRHREVRGRQAYVIEYAVGWAFTPYADHDELVWDAIGTSWDVPIGDAVVRVEAPVPLRHATCRAGAPGATTRCLGKHDGRYAMDFTQSALAPHEGMTVRVRLPKHAVAVAPPHYARPRWAGTWAGSAVLALALAVLVPAARGPVPHRRAGAALAVVGALLILSDAADDVLDRGPWAFSLGDRSLAGLALVIAGAAAACSGMSETARYAADGVRWD</sequence>
<keyword evidence="2" id="KW-0812">Transmembrane</keyword>
<evidence type="ECO:0000259" key="3">
    <source>
        <dbReference type="Pfam" id="PF09972"/>
    </source>
</evidence>
<keyword evidence="2" id="KW-0472">Membrane</keyword>
<proteinExistence type="predicted"/>